<evidence type="ECO:0000256" key="1">
    <source>
        <dbReference type="SAM" id="Phobius"/>
    </source>
</evidence>
<feature type="transmembrane region" description="Helical" evidence="1">
    <location>
        <begin position="180"/>
        <end position="200"/>
    </location>
</feature>
<evidence type="ECO:0008006" key="4">
    <source>
        <dbReference type="Google" id="ProtNLM"/>
    </source>
</evidence>
<protein>
    <recommendedName>
        <fullName evidence="4">Transmembrane protein</fullName>
    </recommendedName>
</protein>
<dbReference type="EMBL" id="NMUH01008602">
    <property type="protein sequence ID" value="MQM19031.1"/>
    <property type="molecule type" value="Genomic_DNA"/>
</dbReference>
<dbReference type="Proteomes" id="UP000652761">
    <property type="component" value="Unassembled WGS sequence"/>
</dbReference>
<sequence>EALPGQGEVSARFCWAIRWLGSRFGMVSLRGCRAERMKRREFMFFVTLVEVLLVEVCPSVGTVEAVVCFAVVCLVVAQVYFWFLWWYLVVVEQGKLCSAKGRLLRGFAGRFNGLAVVLAWSCREDVVRSGGNAGIFDVHGFGKWCIGSCSALCGGLVGLHSSLALLVVVERQLDLTSVAARLRVCLVVAQVYLWFLWWYLMVVGGVAELCSVAVMRFASEACSLGNGLPVWLAGGGSGYRALLGISIQGRHTRCLLKLRRPDPSLSQKGRNRSARHVINATARAVSVLSRIIRPAWFKQDATDHFVKT</sequence>
<feature type="transmembrane region" description="Helical" evidence="1">
    <location>
        <begin position="42"/>
        <end position="63"/>
    </location>
</feature>
<keyword evidence="1" id="KW-1133">Transmembrane helix</keyword>
<keyword evidence="1" id="KW-0812">Transmembrane</keyword>
<evidence type="ECO:0000313" key="3">
    <source>
        <dbReference type="Proteomes" id="UP000652761"/>
    </source>
</evidence>
<name>A0A843XIJ5_COLES</name>
<feature type="transmembrane region" description="Helical" evidence="1">
    <location>
        <begin position="69"/>
        <end position="91"/>
    </location>
</feature>
<keyword evidence="3" id="KW-1185">Reference proteome</keyword>
<reference evidence="2" key="1">
    <citation type="submission" date="2017-07" db="EMBL/GenBank/DDBJ databases">
        <title>Taro Niue Genome Assembly and Annotation.</title>
        <authorList>
            <person name="Atibalentja N."/>
            <person name="Keating K."/>
            <person name="Fields C.J."/>
        </authorList>
    </citation>
    <scope>NUCLEOTIDE SEQUENCE</scope>
    <source>
        <strain evidence="2">Niue_2</strain>
        <tissue evidence="2">Leaf</tissue>
    </source>
</reference>
<keyword evidence="1" id="KW-0472">Membrane</keyword>
<accession>A0A843XIJ5</accession>
<dbReference type="AlphaFoldDB" id="A0A843XIJ5"/>
<proteinExistence type="predicted"/>
<comment type="caution">
    <text evidence="2">The sequence shown here is derived from an EMBL/GenBank/DDBJ whole genome shotgun (WGS) entry which is preliminary data.</text>
</comment>
<feature type="non-terminal residue" evidence="2">
    <location>
        <position position="1"/>
    </location>
</feature>
<gene>
    <name evidence="2" type="ORF">Taro_052031</name>
</gene>
<organism evidence="2 3">
    <name type="scientific">Colocasia esculenta</name>
    <name type="common">Wild taro</name>
    <name type="synonym">Arum esculentum</name>
    <dbReference type="NCBI Taxonomy" id="4460"/>
    <lineage>
        <taxon>Eukaryota</taxon>
        <taxon>Viridiplantae</taxon>
        <taxon>Streptophyta</taxon>
        <taxon>Embryophyta</taxon>
        <taxon>Tracheophyta</taxon>
        <taxon>Spermatophyta</taxon>
        <taxon>Magnoliopsida</taxon>
        <taxon>Liliopsida</taxon>
        <taxon>Araceae</taxon>
        <taxon>Aroideae</taxon>
        <taxon>Colocasieae</taxon>
        <taxon>Colocasia</taxon>
    </lineage>
</organism>
<evidence type="ECO:0000313" key="2">
    <source>
        <dbReference type="EMBL" id="MQM19031.1"/>
    </source>
</evidence>